<comment type="subunit">
    <text evidence="1">Interacts with translational regulator CsrA and flagellin(s).</text>
</comment>
<dbReference type="PANTHER" id="PTHR39190:SF1">
    <property type="entry name" value="FLAGELLAR ASSEMBLY FACTOR FLIW"/>
    <property type="match status" value="1"/>
</dbReference>
<dbReference type="EMBL" id="JAHLQF010000001">
    <property type="protein sequence ID" value="MBU5483075.1"/>
    <property type="molecule type" value="Genomic_DNA"/>
</dbReference>
<dbReference type="HAMAP" id="MF_01185">
    <property type="entry name" value="FliW"/>
    <property type="match status" value="1"/>
</dbReference>
<keyword evidence="1" id="KW-0143">Chaperone</keyword>
<dbReference type="NCBIfam" id="NF009793">
    <property type="entry name" value="PRK13285.1-1"/>
    <property type="match status" value="1"/>
</dbReference>
<keyword evidence="1" id="KW-0810">Translation regulation</keyword>
<dbReference type="Pfam" id="PF02623">
    <property type="entry name" value="FliW"/>
    <property type="match status" value="1"/>
</dbReference>
<keyword evidence="2" id="KW-0966">Cell projection</keyword>
<dbReference type="Proteomes" id="UP000726170">
    <property type="component" value="Unassembled WGS sequence"/>
</dbReference>
<name>A0ABS6ED03_9CLOT</name>
<accession>A0ABS6ED03</accession>
<evidence type="ECO:0000313" key="3">
    <source>
        <dbReference type="Proteomes" id="UP000726170"/>
    </source>
</evidence>
<protein>
    <recommendedName>
        <fullName evidence="1">Flagellar assembly factor FliW</fullName>
    </recommendedName>
</protein>
<dbReference type="InterPro" id="IPR003775">
    <property type="entry name" value="Flagellar_assembly_factor_FliW"/>
</dbReference>
<dbReference type="PANTHER" id="PTHR39190">
    <property type="entry name" value="FLAGELLAR ASSEMBLY FACTOR FLIW"/>
    <property type="match status" value="1"/>
</dbReference>
<keyword evidence="1" id="KW-1005">Bacterial flagellum biogenesis</keyword>
<evidence type="ECO:0000256" key="1">
    <source>
        <dbReference type="HAMAP-Rule" id="MF_01185"/>
    </source>
</evidence>
<dbReference type="RefSeq" id="WP_216437479.1">
    <property type="nucleotide sequence ID" value="NZ_JAHLQF010000001.1"/>
</dbReference>
<comment type="function">
    <text evidence="1">Acts as an anti-CsrA protein, binds CsrA and prevents it from repressing translation of its target genes, one of which is flagellin. Binds to flagellin and participates in the assembly of the flagellum.</text>
</comment>
<comment type="subcellular location">
    <subcellularLocation>
        <location evidence="1">Cytoplasm</location>
    </subcellularLocation>
</comment>
<reference evidence="2 3" key="1">
    <citation type="submission" date="2021-06" db="EMBL/GenBank/DDBJ databases">
        <authorList>
            <person name="Sun Q."/>
            <person name="Li D."/>
        </authorList>
    </citation>
    <scope>NUCLEOTIDE SEQUENCE [LARGE SCALE GENOMIC DNA]</scope>
    <source>
        <strain evidence="2 3">MSJ-11</strain>
    </source>
</reference>
<organism evidence="2 3">
    <name type="scientific">Clostridium mobile</name>
    <dbReference type="NCBI Taxonomy" id="2841512"/>
    <lineage>
        <taxon>Bacteria</taxon>
        <taxon>Bacillati</taxon>
        <taxon>Bacillota</taxon>
        <taxon>Clostridia</taxon>
        <taxon>Eubacteriales</taxon>
        <taxon>Clostridiaceae</taxon>
        <taxon>Clostridium</taxon>
    </lineage>
</organism>
<gene>
    <name evidence="1 2" type="primary">fliW</name>
    <name evidence="2" type="ORF">KQI86_01975</name>
</gene>
<keyword evidence="1" id="KW-0963">Cytoplasm</keyword>
<keyword evidence="2" id="KW-0282">Flagellum</keyword>
<proteinExistence type="inferred from homology"/>
<comment type="similarity">
    <text evidence="1">Belongs to the FliW family.</text>
</comment>
<evidence type="ECO:0000313" key="2">
    <source>
        <dbReference type="EMBL" id="MBU5483075.1"/>
    </source>
</evidence>
<comment type="caution">
    <text evidence="2">The sequence shown here is derived from an EMBL/GenBank/DDBJ whole genome shotgun (WGS) entry which is preliminary data.</text>
</comment>
<sequence>MKFSTKHHGILEYKEEDVVLFPKGLPGFSDLKKFIIFPVEGERIFNILHSIEEEDIGLAVVSPFNVCKDYEFQLPEEMIKNLKVNSPEDILVITTVTINSDYKMITTNLRAPIIINIKEKIGEQIILENDEYKIKHPIFQEEK</sequence>
<keyword evidence="2" id="KW-0969">Cilium</keyword>
<keyword evidence="3" id="KW-1185">Reference proteome</keyword>